<dbReference type="PANTHER" id="PTHR40697">
    <property type="entry name" value="ACETOIN CATABOLISM PROTEIN X"/>
    <property type="match status" value="1"/>
</dbReference>
<dbReference type="Pfam" id="PF01513">
    <property type="entry name" value="NAD_kinase"/>
    <property type="match status" value="1"/>
</dbReference>
<dbReference type="GO" id="GO:0006741">
    <property type="term" value="P:NADP+ biosynthetic process"/>
    <property type="evidence" value="ECO:0007669"/>
    <property type="project" value="InterPro"/>
</dbReference>
<evidence type="ECO:0008006" key="3">
    <source>
        <dbReference type="Google" id="ProtNLM"/>
    </source>
</evidence>
<reference evidence="1 2" key="1">
    <citation type="submission" date="2020-02" db="EMBL/GenBank/DDBJ databases">
        <title>Rhodobacter algicola sp. nov., isolated from microalga culture.</title>
        <authorList>
            <person name="Park C.-Y."/>
        </authorList>
    </citation>
    <scope>NUCLEOTIDE SEQUENCE [LARGE SCALE GENOMIC DNA]</scope>
    <source>
        <strain evidence="1 2">ETT8</strain>
    </source>
</reference>
<name>A0A6B3RRQ3_9RHOB</name>
<evidence type="ECO:0000313" key="1">
    <source>
        <dbReference type="EMBL" id="NEX46675.1"/>
    </source>
</evidence>
<evidence type="ECO:0000313" key="2">
    <source>
        <dbReference type="Proteomes" id="UP000481421"/>
    </source>
</evidence>
<accession>A0A6B3RRQ3</accession>
<dbReference type="AlphaFoldDB" id="A0A6B3RRQ3"/>
<protein>
    <recommendedName>
        <fullName evidence="3">ATP-NAD kinase</fullName>
    </recommendedName>
</protein>
<dbReference type="InterPro" id="IPR002504">
    <property type="entry name" value="NADK"/>
</dbReference>
<proteinExistence type="predicted"/>
<dbReference type="PANTHER" id="PTHR40697:SF2">
    <property type="entry name" value="ATP-NAD KINASE-RELATED"/>
    <property type="match status" value="1"/>
</dbReference>
<dbReference type="GO" id="GO:0003951">
    <property type="term" value="F:NAD+ kinase activity"/>
    <property type="evidence" value="ECO:0007669"/>
    <property type="project" value="InterPro"/>
</dbReference>
<organism evidence="1 2">
    <name type="scientific">Pseudotabrizicola algicola</name>
    <dbReference type="NCBI Taxonomy" id="2709381"/>
    <lineage>
        <taxon>Bacteria</taxon>
        <taxon>Pseudomonadati</taxon>
        <taxon>Pseudomonadota</taxon>
        <taxon>Alphaproteobacteria</taxon>
        <taxon>Rhodobacterales</taxon>
        <taxon>Paracoccaceae</taxon>
        <taxon>Pseudotabrizicola</taxon>
    </lineage>
</organism>
<gene>
    <name evidence="1" type="ORF">G3572_10695</name>
</gene>
<comment type="caution">
    <text evidence="1">The sequence shown here is derived from an EMBL/GenBank/DDBJ whole genome shotgun (WGS) entry which is preliminary data.</text>
</comment>
<dbReference type="Proteomes" id="UP000481421">
    <property type="component" value="Unassembled WGS sequence"/>
</dbReference>
<dbReference type="InterPro" id="IPR039065">
    <property type="entry name" value="AcoX-like"/>
</dbReference>
<keyword evidence="2" id="KW-1185">Reference proteome</keyword>
<dbReference type="RefSeq" id="WP_164611611.1">
    <property type="nucleotide sequence ID" value="NZ_JAAIKE010000003.1"/>
</dbReference>
<sequence>MKIGLVVNPVAGLGGAVGLKGTDGADTVAEALRRGAEPQAGLRARRALTRLAARVPGCAISVAPGPLGADWAAGLDLRPSIAPLPERRGTAHDTRAAVLALADCDLLVFAGGDGTARDVAAVLPQGRGLLGIPCGVKMHSGVFAISPEAAGAALADLCTAQGGVQWDDSAEIMDIDEDILRAGRLAPRLYGLARVPRLRSRMQAAKGGPRQDAAAALAGAAAEIARGMEAGVLYLIGPGTSAGAVALAAGHRPSLLGTDAMLDGKMLARDARSADLERLAQGRRVRIILGVTGQQGFLLGRGNQTISAGLIAQAGREGLIVLATAEKLGALAQPMLWVDTGAPALDADLTGFVQVHTGPRQRRLMRIGAAA</sequence>
<dbReference type="Pfam" id="PF20143">
    <property type="entry name" value="NAD_kinase_C"/>
    <property type="match status" value="1"/>
</dbReference>
<dbReference type="EMBL" id="JAAIKE010000003">
    <property type="protein sequence ID" value="NEX46675.1"/>
    <property type="molecule type" value="Genomic_DNA"/>
</dbReference>